<gene>
    <name evidence="1" type="primary">pol_2392</name>
    <name evidence="1" type="ORF">CDAR_301711</name>
</gene>
<dbReference type="InterPro" id="IPR043502">
    <property type="entry name" value="DNA/RNA_pol_sf"/>
</dbReference>
<evidence type="ECO:0000313" key="2">
    <source>
        <dbReference type="Proteomes" id="UP001054837"/>
    </source>
</evidence>
<name>A0AAV4SYD3_9ARAC</name>
<organism evidence="1 2">
    <name type="scientific">Caerostris darwini</name>
    <dbReference type="NCBI Taxonomy" id="1538125"/>
    <lineage>
        <taxon>Eukaryota</taxon>
        <taxon>Metazoa</taxon>
        <taxon>Ecdysozoa</taxon>
        <taxon>Arthropoda</taxon>
        <taxon>Chelicerata</taxon>
        <taxon>Arachnida</taxon>
        <taxon>Araneae</taxon>
        <taxon>Araneomorphae</taxon>
        <taxon>Entelegynae</taxon>
        <taxon>Araneoidea</taxon>
        <taxon>Araneidae</taxon>
        <taxon>Caerostris</taxon>
    </lineage>
</organism>
<dbReference type="Proteomes" id="UP001054837">
    <property type="component" value="Unassembled WGS sequence"/>
</dbReference>
<sequence>MPLHRLIDCFRNHLEDILTLSFPGHIFILSKTFESHLSDLQCVFDRLILFKLQANREMFCFESSKVKCLLSFWITQTGIESQTEKIASLQSIHLKSVKEIQSILHTVSGLEGTTKIPRLLSDLIKVKSLWTLY</sequence>
<protein>
    <submittedName>
        <fullName evidence="1">Retrovirus-related Pol polyprotein from transposon 17.6</fullName>
    </submittedName>
</protein>
<reference evidence="1 2" key="1">
    <citation type="submission" date="2021-06" db="EMBL/GenBank/DDBJ databases">
        <title>Caerostris darwini draft genome.</title>
        <authorList>
            <person name="Kono N."/>
            <person name="Arakawa K."/>
        </authorList>
    </citation>
    <scope>NUCLEOTIDE SEQUENCE [LARGE SCALE GENOMIC DNA]</scope>
</reference>
<dbReference type="AlphaFoldDB" id="A0AAV4SYD3"/>
<dbReference type="EMBL" id="BPLQ01008551">
    <property type="protein sequence ID" value="GIY38136.1"/>
    <property type="molecule type" value="Genomic_DNA"/>
</dbReference>
<comment type="caution">
    <text evidence="1">The sequence shown here is derived from an EMBL/GenBank/DDBJ whole genome shotgun (WGS) entry which is preliminary data.</text>
</comment>
<evidence type="ECO:0000313" key="1">
    <source>
        <dbReference type="EMBL" id="GIY38136.1"/>
    </source>
</evidence>
<dbReference type="GO" id="GO:0071897">
    <property type="term" value="P:DNA biosynthetic process"/>
    <property type="evidence" value="ECO:0007669"/>
    <property type="project" value="UniProtKB-ARBA"/>
</dbReference>
<dbReference type="InterPro" id="IPR043128">
    <property type="entry name" value="Rev_trsase/Diguanyl_cyclase"/>
</dbReference>
<dbReference type="SUPFAM" id="SSF56672">
    <property type="entry name" value="DNA/RNA polymerases"/>
    <property type="match status" value="1"/>
</dbReference>
<accession>A0AAV4SYD3</accession>
<proteinExistence type="predicted"/>
<dbReference type="Gene3D" id="3.30.70.270">
    <property type="match status" value="1"/>
</dbReference>
<keyword evidence="2" id="KW-1185">Reference proteome</keyword>